<feature type="region of interest" description="Disordered" evidence="1">
    <location>
        <begin position="76"/>
        <end position="96"/>
    </location>
</feature>
<dbReference type="InterPro" id="IPR008562">
    <property type="entry name" value="AcMNPV_C42"/>
</dbReference>
<protein>
    <submittedName>
        <fullName evidence="2">P40</fullName>
    </submittedName>
</protein>
<name>A0A891XN41_NPVSF</name>
<organismHost>
    <name type="scientific">Lepidoptera</name>
    <name type="common">moths &amp; butterflies</name>
    <dbReference type="NCBI Taxonomy" id="7088"/>
</organismHost>
<evidence type="ECO:0000313" key="2">
    <source>
        <dbReference type="EMBL" id="QRN46176.1"/>
    </source>
</evidence>
<dbReference type="Pfam" id="PF05815">
    <property type="entry name" value="AcMNPV_Orf101"/>
    <property type="match status" value="1"/>
</dbReference>
<proteinExistence type="predicted"/>
<reference evidence="2" key="1">
    <citation type="journal article" date="2021" name="Infect. Genet. Evol.">
        <title>Genomic diversity in a population of Spodoptera frugiperda nucleopolyhedrovirus.</title>
        <authorList>
            <person name="Masson T."/>
            <person name="Fabre M.L."/>
            <person name="Pidre M.L."/>
            <person name="Niz J.M."/>
            <person name="Berretta M.F."/>
            <person name="Romanowski V."/>
            <person name="Ferrelli M.L."/>
        </authorList>
    </citation>
    <scope>NUCLEOTIDE SEQUENCE</scope>
    <source>
        <strain evidence="2">ARG-M</strain>
    </source>
</reference>
<sequence length="383" mass="43105">MSSVMLFLEIERIKNKIDSEMNMAIWPKFFPLLADPDSHINLSLSEFQQFLVTVAQMARTAQIENNAALASAARDNTLSGVAEQPPPPPSTSQSRNILNLFGGGGGGVSRRKDINASDAVNLATFRKNCQKLIKHYTLSNTSSSEFRVADIVSCMVYLAKSPKFRPLYSLLELSMTDEYDCMPSYTADEMHHIVDLIKSLLDMPTSLIDFGSVKLLKSTFNKAMNYPITRFARVILLPTASLASDKRCTIEELLVERGQEINKLEPQQYLNSSEGTKIPYCDDENFINDLLKLIDDFNLHRMFYNAANSIFYTTMENYAVANCKFSVDDYNNIFKVMDNLREYQTQCGSSTLINPKDKIDSLNIFLGSGEYSSSGTSSKRKKY</sequence>
<organism evidence="2">
    <name type="scientific">Spodoptera frugiperda nuclear polyhedrosis virus</name>
    <name type="common">SfNPV</name>
    <dbReference type="NCBI Taxonomy" id="10455"/>
    <lineage>
        <taxon>Viruses</taxon>
        <taxon>Viruses incertae sedis</taxon>
        <taxon>Naldaviricetes</taxon>
        <taxon>Lefavirales</taxon>
        <taxon>Baculoviridae</taxon>
        <taxon>Alphabaculovirus</taxon>
        <taxon>Alphabaculovirus spofrugiperdae</taxon>
    </lineage>
</organism>
<evidence type="ECO:0000256" key="1">
    <source>
        <dbReference type="SAM" id="MobiDB-lite"/>
    </source>
</evidence>
<dbReference type="EMBL" id="MW162628">
    <property type="protein sequence ID" value="QRN46176.1"/>
    <property type="molecule type" value="Genomic_DNA"/>
</dbReference>
<accession>A0A891XN41</accession>